<reference evidence="10 11" key="1">
    <citation type="journal article" date="2016" name="Sci. Rep.">
        <title>Accelerated dysbiosis of gut microbiota during aggravation of DSS-induced colitis by a butyrate-producing bacterium.</title>
        <authorList>
            <person name="Zhang Q."/>
            <person name="Wu Y."/>
            <person name="Wang J."/>
            <person name="Wu G."/>
            <person name="Long W."/>
            <person name="Xue Z."/>
            <person name="Wang L."/>
            <person name="Zhang X."/>
            <person name="Pang X."/>
            <person name="Zhao Y."/>
            <person name="Zhao L."/>
            <person name="Zhang C."/>
        </authorList>
    </citation>
    <scope>NUCLEOTIDE SEQUENCE [LARGE SCALE GENOMIC DNA]</scope>
    <source>
        <strain evidence="10 11">BPB5</strain>
    </source>
</reference>
<feature type="active site" description="Nucleophile" evidence="6">
    <location>
        <position position="480"/>
    </location>
</feature>
<dbReference type="InterPro" id="IPR031704">
    <property type="entry name" value="Glyco_hydro_36_N"/>
</dbReference>
<dbReference type="PANTHER" id="PTHR43053:SF3">
    <property type="entry name" value="ALPHA-GALACTOSIDASE C-RELATED"/>
    <property type="match status" value="1"/>
</dbReference>
<feature type="active site" description="Proton donor" evidence="6">
    <location>
        <position position="550"/>
    </location>
</feature>
<dbReference type="CDD" id="cd14791">
    <property type="entry name" value="GH36"/>
    <property type="match status" value="1"/>
</dbReference>
<feature type="domain" description="Glycosyl hydrolase family 36 N-terminal" evidence="9">
    <location>
        <begin position="29"/>
        <end position="286"/>
    </location>
</feature>
<feature type="binding site" evidence="7">
    <location>
        <position position="200"/>
    </location>
    <ligand>
        <name>substrate</name>
    </ligand>
</feature>
<dbReference type="AlphaFoldDB" id="A0A1Q2C989"/>
<evidence type="ECO:0000259" key="9">
    <source>
        <dbReference type="Pfam" id="PF16875"/>
    </source>
</evidence>
<dbReference type="Pfam" id="PF16874">
    <property type="entry name" value="Glyco_hydro_36C"/>
    <property type="match status" value="1"/>
</dbReference>
<dbReference type="InterPro" id="IPR017853">
    <property type="entry name" value="GH"/>
</dbReference>
<dbReference type="Gene3D" id="2.70.98.60">
    <property type="entry name" value="alpha-galactosidase from lactobacil brevis"/>
    <property type="match status" value="1"/>
</dbReference>
<dbReference type="GO" id="GO:0004557">
    <property type="term" value="F:alpha-galactosidase activity"/>
    <property type="evidence" value="ECO:0007669"/>
    <property type="project" value="UniProtKB-UniRule"/>
</dbReference>
<dbReference type="InterPro" id="IPR000111">
    <property type="entry name" value="Glyco_hydro_27/36_CS"/>
</dbReference>
<dbReference type="PIRSF" id="PIRSF005536">
    <property type="entry name" value="Agal"/>
    <property type="match status" value="1"/>
</dbReference>
<evidence type="ECO:0000256" key="5">
    <source>
        <dbReference type="PIRNR" id="PIRNR005536"/>
    </source>
</evidence>
<evidence type="ECO:0000256" key="6">
    <source>
        <dbReference type="PIRSR" id="PIRSR005536-1"/>
    </source>
</evidence>
<accession>A0A1Q2C989</accession>
<dbReference type="PROSITE" id="PS00512">
    <property type="entry name" value="ALPHA_GALACTOSIDASE"/>
    <property type="match status" value="1"/>
</dbReference>
<sequence>MSIFYHETSQEFHLKNESVSYIMKVLKNGQIGQLYYGSAIPDKEDFGYYIETMHRPMSSYLFEGNLTYSLEHLKQEYPSYGTTDYREPAFEILQENGSRISDFVYESHKIYDGKPELQGLPAVYVEEKEEAQTLEIILRDSLTGAKMTLYYTIMRDFPVITRSMNLENDGDQSFDLTRAMSACLDLPDKDYEWIQLSGAWAREREIKTRKLEQGIQSVGSLRGNSSHNHNPFIALKRQSADEFQGDVIGMSLVYSGNFLMQAEVDTYDVTRILMGIHPMGFQWHLEPGESFQTPEAIITFSEDGLNGMSQTFHKLFRTRLARGYWRDKERPILINNWEATYFDFNEDTIVEIAKSAKKAGIEMFVLDDGWFGTRNDDKQGLGDWFANLNKLEHGISGLSKRIEEECGMKFGLWFEPEMVNENSDLFRKHSDYRIETPGRKCSHGRNEFVLDFSRKEVVDCIYDQMEKLLADSKVSYIKWDMNRSITECFSKGWAANKQGEIFHRYILGVYDLYERLTKRFPEILFESCASGGGRFDPGMLYYAPQTWTSDDSDAIERIKIQYGTSMVYPLSSMGAHVSVTPNHQLFRNTPLSTRANVAYFGAFGYELNIAKLSEEEQEEIKKQVEFVKQYRGLIQKGRFYRLLSPFEGNIAAWIVVSEDKKDAIMGYYKILNDVNCPYRRLCLHGLDEKMEYTIEGVDGVYSGRELMKAGMITSDPSAGQVLDGGETCTDFWSKIYLLHGEK</sequence>
<dbReference type="EC" id="3.2.1.22" evidence="2 5"/>
<dbReference type="InterPro" id="IPR013785">
    <property type="entry name" value="Aldolase_TIM"/>
</dbReference>
<evidence type="ECO:0000256" key="4">
    <source>
        <dbReference type="ARBA" id="ARBA00023295"/>
    </source>
</evidence>
<feature type="binding site" evidence="7">
    <location>
        <begin position="478"/>
        <end position="482"/>
    </location>
    <ligand>
        <name>substrate</name>
    </ligand>
</feature>
<dbReference type="Pfam" id="PF02065">
    <property type="entry name" value="Melibiase"/>
    <property type="match status" value="1"/>
</dbReference>
<feature type="domain" description="Glycosyl hydrolase family 36 C-terminal" evidence="8">
    <location>
        <begin position="651"/>
        <end position="738"/>
    </location>
</feature>
<comment type="similarity">
    <text evidence="5">Belongs to the glycosyl hydrolase.</text>
</comment>
<dbReference type="GO" id="GO:0016052">
    <property type="term" value="P:carbohydrate catabolic process"/>
    <property type="evidence" value="ECO:0007669"/>
    <property type="project" value="InterPro"/>
</dbReference>
<evidence type="ECO:0000256" key="1">
    <source>
        <dbReference type="ARBA" id="ARBA00001255"/>
    </source>
</evidence>
<evidence type="ECO:0000256" key="7">
    <source>
        <dbReference type="PIRSR" id="PIRSR005536-2"/>
    </source>
</evidence>
<protein>
    <recommendedName>
        <fullName evidence="2 5">Alpha-galactosidase</fullName>
        <ecNumber evidence="2 5">3.2.1.22</ecNumber>
    </recommendedName>
</protein>
<dbReference type="InterPro" id="IPR050985">
    <property type="entry name" value="Alpha-glycosidase_related"/>
</dbReference>
<feature type="binding site" evidence="7">
    <location>
        <begin position="367"/>
        <end position="368"/>
    </location>
    <ligand>
        <name>substrate</name>
    </ligand>
</feature>
<dbReference type="FunFam" id="3.20.20.70:FF:000118">
    <property type="entry name" value="Alpha-galactosidase"/>
    <property type="match status" value="1"/>
</dbReference>
<gene>
    <name evidence="10" type="ORF">DO83_12395</name>
</gene>
<dbReference type="PRINTS" id="PR00743">
    <property type="entry name" value="GLHYDRLASE36"/>
</dbReference>
<dbReference type="RefSeq" id="WP_077327036.1">
    <property type="nucleotide sequence ID" value="NZ_CP012098.1"/>
</dbReference>
<feature type="binding site" evidence="7">
    <location>
        <position position="550"/>
    </location>
    <ligand>
        <name>substrate</name>
    </ligand>
</feature>
<comment type="catalytic activity">
    <reaction evidence="1 5">
        <text>Hydrolysis of terminal, non-reducing alpha-D-galactose residues in alpha-D-galactosides, including galactose oligosaccharides, galactomannans and galactolipids.</text>
        <dbReference type="EC" id="3.2.1.22"/>
    </reaction>
</comment>
<organism evidence="10 11">
    <name type="scientific">Anaerostipes hadrus</name>
    <dbReference type="NCBI Taxonomy" id="649756"/>
    <lineage>
        <taxon>Bacteria</taxon>
        <taxon>Bacillati</taxon>
        <taxon>Bacillota</taxon>
        <taxon>Clostridia</taxon>
        <taxon>Lachnospirales</taxon>
        <taxon>Lachnospiraceae</taxon>
        <taxon>Anaerostipes</taxon>
    </lineage>
</organism>
<dbReference type="PANTHER" id="PTHR43053">
    <property type="entry name" value="GLYCOSIDASE FAMILY 31"/>
    <property type="match status" value="1"/>
</dbReference>
<evidence type="ECO:0000256" key="3">
    <source>
        <dbReference type="ARBA" id="ARBA00022801"/>
    </source>
</evidence>
<dbReference type="Gene3D" id="3.20.20.70">
    <property type="entry name" value="Aldolase class I"/>
    <property type="match status" value="1"/>
</dbReference>
<name>A0A1Q2C989_ANAHA</name>
<keyword evidence="3 5" id="KW-0378">Hydrolase</keyword>
<dbReference type="SUPFAM" id="SSF51445">
    <property type="entry name" value="(Trans)glycosidases"/>
    <property type="match status" value="1"/>
</dbReference>
<dbReference type="InterPro" id="IPR031705">
    <property type="entry name" value="Glyco_hydro_36_C"/>
</dbReference>
<dbReference type="Gene3D" id="2.60.40.1180">
    <property type="entry name" value="Golgi alpha-mannosidase II"/>
    <property type="match status" value="1"/>
</dbReference>
<evidence type="ECO:0000259" key="8">
    <source>
        <dbReference type="Pfam" id="PF16874"/>
    </source>
</evidence>
<dbReference type="Proteomes" id="UP000188159">
    <property type="component" value="Chromosome"/>
</dbReference>
<dbReference type="Pfam" id="PF16875">
    <property type="entry name" value="Glyco_hydro_36N"/>
    <property type="match status" value="1"/>
</dbReference>
<dbReference type="InterPro" id="IPR038417">
    <property type="entry name" value="Alpga-gal_N_sf"/>
</dbReference>
<dbReference type="EMBL" id="CP012098">
    <property type="protein sequence ID" value="AQP40301.1"/>
    <property type="molecule type" value="Genomic_DNA"/>
</dbReference>
<evidence type="ECO:0000313" key="11">
    <source>
        <dbReference type="Proteomes" id="UP000188159"/>
    </source>
</evidence>
<dbReference type="InterPro" id="IPR002252">
    <property type="entry name" value="Glyco_hydro_36"/>
</dbReference>
<dbReference type="InterPro" id="IPR013780">
    <property type="entry name" value="Glyco_hydro_b"/>
</dbReference>
<feature type="binding site" evidence="7">
    <location>
        <position position="445"/>
    </location>
    <ligand>
        <name>substrate</name>
    </ligand>
</feature>
<feature type="binding site" evidence="7">
    <location>
        <position position="528"/>
    </location>
    <ligand>
        <name>substrate</name>
    </ligand>
</feature>
<evidence type="ECO:0000256" key="2">
    <source>
        <dbReference type="ARBA" id="ARBA00012755"/>
    </source>
</evidence>
<evidence type="ECO:0000313" key="10">
    <source>
        <dbReference type="EMBL" id="AQP40301.1"/>
    </source>
</evidence>
<proteinExistence type="inferred from homology"/>
<keyword evidence="4 5" id="KW-0326">Glycosidase</keyword>